<organism evidence="6 7">
    <name type="scientific">Turnera subulata</name>
    <dbReference type="NCBI Taxonomy" id="218843"/>
    <lineage>
        <taxon>Eukaryota</taxon>
        <taxon>Viridiplantae</taxon>
        <taxon>Streptophyta</taxon>
        <taxon>Embryophyta</taxon>
        <taxon>Tracheophyta</taxon>
        <taxon>Spermatophyta</taxon>
        <taxon>Magnoliopsida</taxon>
        <taxon>eudicotyledons</taxon>
        <taxon>Gunneridae</taxon>
        <taxon>Pentapetalae</taxon>
        <taxon>rosids</taxon>
        <taxon>fabids</taxon>
        <taxon>Malpighiales</taxon>
        <taxon>Passifloraceae</taxon>
        <taxon>Turnera</taxon>
    </lineage>
</organism>
<gene>
    <name evidence="6" type="ORF">Tsubulata_010615</name>
</gene>
<dbReference type="GO" id="GO:0008380">
    <property type="term" value="P:RNA splicing"/>
    <property type="evidence" value="ECO:0007669"/>
    <property type="project" value="UniProtKB-KW"/>
</dbReference>
<dbReference type="InterPro" id="IPR000504">
    <property type="entry name" value="RRM_dom"/>
</dbReference>
<dbReference type="PROSITE" id="PS50102">
    <property type="entry name" value="RRM"/>
    <property type="match status" value="1"/>
</dbReference>
<dbReference type="SUPFAM" id="SSF54928">
    <property type="entry name" value="RNA-binding domain, RBD"/>
    <property type="match status" value="1"/>
</dbReference>
<dbReference type="Gene3D" id="3.30.70.330">
    <property type="match status" value="1"/>
</dbReference>
<dbReference type="InterPro" id="IPR012677">
    <property type="entry name" value="Nucleotide-bd_a/b_plait_sf"/>
</dbReference>
<dbReference type="EMBL" id="JAKUCV010006904">
    <property type="protein sequence ID" value="KAJ4825454.1"/>
    <property type="molecule type" value="Genomic_DNA"/>
</dbReference>
<dbReference type="GO" id="GO:0005681">
    <property type="term" value="C:spliceosomal complex"/>
    <property type="evidence" value="ECO:0007669"/>
    <property type="project" value="UniProtKB-KW"/>
</dbReference>
<comment type="caution">
    <text evidence="6">The sequence shown here is derived from an EMBL/GenBank/DDBJ whole genome shotgun (WGS) entry which is preliminary data.</text>
</comment>
<keyword evidence="4" id="KW-0694">RNA-binding</keyword>
<evidence type="ECO:0000313" key="7">
    <source>
        <dbReference type="Proteomes" id="UP001141552"/>
    </source>
</evidence>
<keyword evidence="2" id="KW-0747">Spliceosome</keyword>
<protein>
    <recommendedName>
        <fullName evidence="5">RRM domain-containing protein</fullName>
    </recommendedName>
</protein>
<dbReference type="SMART" id="SM00360">
    <property type="entry name" value="RRM"/>
    <property type="match status" value="1"/>
</dbReference>
<name>A0A9Q0F5U3_9ROSI</name>
<dbReference type="GO" id="GO:0003723">
    <property type="term" value="F:RNA binding"/>
    <property type="evidence" value="ECO:0007669"/>
    <property type="project" value="UniProtKB-UniRule"/>
</dbReference>
<evidence type="ECO:0000256" key="1">
    <source>
        <dbReference type="ARBA" id="ARBA00022664"/>
    </source>
</evidence>
<evidence type="ECO:0000259" key="5">
    <source>
        <dbReference type="PROSITE" id="PS50102"/>
    </source>
</evidence>
<dbReference type="InterPro" id="IPR035979">
    <property type="entry name" value="RBD_domain_sf"/>
</dbReference>
<evidence type="ECO:0000313" key="6">
    <source>
        <dbReference type="EMBL" id="KAJ4825454.1"/>
    </source>
</evidence>
<feature type="domain" description="RRM" evidence="5">
    <location>
        <begin position="8"/>
        <end position="85"/>
    </location>
</feature>
<proteinExistence type="predicted"/>
<dbReference type="PANTHER" id="PTHR23147">
    <property type="entry name" value="SERINE/ARGININE RICH SPLICING FACTOR"/>
    <property type="match status" value="1"/>
</dbReference>
<evidence type="ECO:0000256" key="3">
    <source>
        <dbReference type="ARBA" id="ARBA00023187"/>
    </source>
</evidence>
<accession>A0A9Q0F5U3</accession>
<sequence length="291" mass="33234">MIDHLKVTSVYVENLPTRWRTTDVHIVFSKFGVVADVFLPEKGAKFGRRFGFVRFQNTRDIVRIHSDINSTKVDGGPLKANVAKIVLKHKLLYPPKDQNPTPRHPDPLLRTSFVKYARGRMAMQPQLRITRQGSLGFLLMHRIWILRQLTFFVGRLRLAPDTEHRWRLDVASVYIQTSSSDKHSYSIAPLELIPSSYRDSPLKDALVISHFTMATGSTSDPSRAYSSTPCDVVLKAECINRLVEKRVASLLQNLKGRNKNNRKMKRITNRGSVFPQLSLNYNKLLSVYFGG</sequence>
<reference evidence="6" key="1">
    <citation type="submission" date="2022-02" db="EMBL/GenBank/DDBJ databases">
        <authorList>
            <person name="Henning P.M."/>
            <person name="McCubbin A.G."/>
            <person name="Shore J.S."/>
        </authorList>
    </citation>
    <scope>NUCLEOTIDE SEQUENCE</scope>
    <source>
        <strain evidence="6">F60SS</strain>
        <tissue evidence="6">Leaves</tissue>
    </source>
</reference>
<evidence type="ECO:0000256" key="4">
    <source>
        <dbReference type="PROSITE-ProRule" id="PRU00176"/>
    </source>
</evidence>
<keyword evidence="3" id="KW-0508">mRNA splicing</keyword>
<reference evidence="6" key="2">
    <citation type="journal article" date="2023" name="Plants (Basel)">
        <title>Annotation of the Turnera subulata (Passifloraceae) Draft Genome Reveals the S-Locus Evolved after the Divergence of Turneroideae from Passifloroideae in a Stepwise Manner.</title>
        <authorList>
            <person name="Henning P.M."/>
            <person name="Roalson E.H."/>
            <person name="Mir W."/>
            <person name="McCubbin A.G."/>
            <person name="Shore J.S."/>
        </authorList>
    </citation>
    <scope>NUCLEOTIDE SEQUENCE</scope>
    <source>
        <strain evidence="6">F60SS</strain>
    </source>
</reference>
<keyword evidence="7" id="KW-1185">Reference proteome</keyword>
<dbReference type="Proteomes" id="UP001141552">
    <property type="component" value="Unassembled WGS sequence"/>
</dbReference>
<dbReference type="AlphaFoldDB" id="A0A9Q0F5U3"/>
<evidence type="ECO:0000256" key="2">
    <source>
        <dbReference type="ARBA" id="ARBA00022728"/>
    </source>
</evidence>
<dbReference type="GO" id="GO:0006397">
    <property type="term" value="P:mRNA processing"/>
    <property type="evidence" value="ECO:0007669"/>
    <property type="project" value="UniProtKB-KW"/>
</dbReference>
<dbReference type="OrthoDB" id="1749483at2759"/>
<dbReference type="CDD" id="cd00590">
    <property type="entry name" value="RRM_SF"/>
    <property type="match status" value="1"/>
</dbReference>
<dbReference type="Pfam" id="PF00076">
    <property type="entry name" value="RRM_1"/>
    <property type="match status" value="1"/>
</dbReference>
<dbReference type="InterPro" id="IPR050907">
    <property type="entry name" value="SRSF"/>
</dbReference>
<keyword evidence="1" id="KW-0507">mRNA processing</keyword>